<dbReference type="Pfam" id="PF18517">
    <property type="entry name" value="LZ3wCH"/>
    <property type="match status" value="1"/>
</dbReference>
<keyword evidence="3 6" id="KW-0175">Coiled coil</keyword>
<dbReference type="Pfam" id="PF03962">
    <property type="entry name" value="Mnd1"/>
    <property type="match status" value="1"/>
</dbReference>
<evidence type="ECO:0000256" key="6">
    <source>
        <dbReference type="SAM" id="Coils"/>
    </source>
</evidence>
<comment type="similarity">
    <text evidence="2 5">Belongs to the MND1 family.</text>
</comment>
<accession>S9PZI3</accession>
<organism evidence="9 10">
    <name type="scientific">Schizosaccharomyces octosporus (strain yFS286)</name>
    <name type="common">Fission yeast</name>
    <name type="synonym">Octosporomyces octosporus</name>
    <dbReference type="NCBI Taxonomy" id="483514"/>
    <lineage>
        <taxon>Eukaryota</taxon>
        <taxon>Fungi</taxon>
        <taxon>Dikarya</taxon>
        <taxon>Ascomycota</taxon>
        <taxon>Taphrinomycotina</taxon>
        <taxon>Schizosaccharomycetes</taxon>
        <taxon>Schizosaccharomycetales</taxon>
        <taxon>Schizosaccharomycetaceae</taxon>
        <taxon>Schizosaccharomyces</taxon>
    </lineage>
</organism>
<sequence length="211" mass="24266">MPPKGLSLEEKRKRLETIFHESKDFFQLKEIEKLGSKRQIVLQTVKDVLQSLVDDGLVKSEKIGTSNYYWSFPSEAKRSRETTIESLQIQLADYREKILQVSESIENETAKRKSENEDDQDETFTPQMLAQKESTLQSLQSELASLNHCNPETIALQEKMTMKYLEAANLWTDQIHSLLSFCRDMGAELPQVLQACDIPEDLDELVLPVKD</sequence>
<dbReference type="AlphaFoldDB" id="S9PZI3"/>
<reference evidence="9 10" key="1">
    <citation type="journal article" date="2011" name="Science">
        <title>Comparative functional genomics of the fission yeasts.</title>
        <authorList>
            <person name="Rhind N."/>
            <person name="Chen Z."/>
            <person name="Yassour M."/>
            <person name="Thompson D.A."/>
            <person name="Haas B.J."/>
            <person name="Habib N."/>
            <person name="Wapinski I."/>
            <person name="Roy S."/>
            <person name="Lin M.F."/>
            <person name="Heiman D.I."/>
            <person name="Young S.K."/>
            <person name="Furuya K."/>
            <person name="Guo Y."/>
            <person name="Pidoux A."/>
            <person name="Chen H.M."/>
            <person name="Robbertse B."/>
            <person name="Goldberg J.M."/>
            <person name="Aoki K."/>
            <person name="Bayne E.H."/>
            <person name="Berlin A.M."/>
            <person name="Desjardins C.A."/>
            <person name="Dobbs E."/>
            <person name="Dukaj L."/>
            <person name="Fan L."/>
            <person name="FitzGerald M.G."/>
            <person name="French C."/>
            <person name="Gujja S."/>
            <person name="Hansen K."/>
            <person name="Keifenheim D."/>
            <person name="Levin J.Z."/>
            <person name="Mosher R.A."/>
            <person name="Mueller C.A."/>
            <person name="Pfiffner J."/>
            <person name="Priest M."/>
            <person name="Russ C."/>
            <person name="Smialowska A."/>
            <person name="Swoboda P."/>
            <person name="Sykes S.M."/>
            <person name="Vaughn M."/>
            <person name="Vengrova S."/>
            <person name="Yoder R."/>
            <person name="Zeng Q."/>
            <person name="Allshire R."/>
            <person name="Baulcombe D."/>
            <person name="Birren B.W."/>
            <person name="Brown W."/>
            <person name="Ekwall K."/>
            <person name="Kellis M."/>
            <person name="Leatherwood J."/>
            <person name="Levin H."/>
            <person name="Margalit H."/>
            <person name="Martienssen R."/>
            <person name="Nieduszynski C.A."/>
            <person name="Spatafora J.W."/>
            <person name="Friedman N."/>
            <person name="Dalgaard J.Z."/>
            <person name="Baumann P."/>
            <person name="Niki H."/>
            <person name="Regev A."/>
            <person name="Nusbaum C."/>
        </authorList>
    </citation>
    <scope>NUCLEOTIDE SEQUENCE [LARGE SCALE GENOMIC DNA]</scope>
    <source>
        <strain evidence="10">yFS286</strain>
    </source>
</reference>
<dbReference type="PIRSF" id="PIRSF026991">
    <property type="entry name" value="Mnd1"/>
    <property type="match status" value="1"/>
</dbReference>
<keyword evidence="10" id="KW-1185">Reference proteome</keyword>
<dbReference type="GO" id="GO:0003690">
    <property type="term" value="F:double-stranded DNA binding"/>
    <property type="evidence" value="ECO:0007669"/>
    <property type="project" value="InterPro"/>
</dbReference>
<keyword evidence="4 5" id="KW-0539">Nucleus</keyword>
<dbReference type="Proteomes" id="UP000016088">
    <property type="component" value="Unassembled WGS sequence"/>
</dbReference>
<proteinExistence type="inferred from homology"/>
<dbReference type="RefSeq" id="XP_013015903.1">
    <property type="nucleotide sequence ID" value="XM_013160449.1"/>
</dbReference>
<dbReference type="HOGENOM" id="CLU_080628_3_1_1"/>
<dbReference type="GO" id="GO:0000785">
    <property type="term" value="C:chromatin"/>
    <property type="evidence" value="ECO:0007669"/>
    <property type="project" value="EnsemblFungi"/>
</dbReference>
<evidence type="ECO:0000259" key="8">
    <source>
        <dbReference type="Pfam" id="PF18517"/>
    </source>
</evidence>
<evidence type="ECO:0000256" key="2">
    <source>
        <dbReference type="ARBA" id="ARBA00005981"/>
    </source>
</evidence>
<feature type="domain" description="Leucine zipper with capping helix" evidence="8">
    <location>
        <begin position="158"/>
        <end position="204"/>
    </location>
</feature>
<gene>
    <name evidence="9" type="ORF">SOCG_01955</name>
</gene>
<dbReference type="EMBL" id="KE503206">
    <property type="protein sequence ID" value="EPX74471.1"/>
    <property type="molecule type" value="Genomic_DNA"/>
</dbReference>
<name>S9PZI3_SCHOY</name>
<dbReference type="InterPro" id="IPR040453">
    <property type="entry name" value="Mnd1_HTH"/>
</dbReference>
<evidence type="ECO:0000256" key="4">
    <source>
        <dbReference type="ARBA" id="ARBA00023242"/>
    </source>
</evidence>
<dbReference type="InterPro" id="IPR040661">
    <property type="entry name" value="LZ3wCH"/>
</dbReference>
<dbReference type="OrthoDB" id="9978204at2759"/>
<feature type="domain" description="Mnd1 HTH" evidence="7">
    <location>
        <begin position="16"/>
        <end position="73"/>
    </location>
</feature>
<evidence type="ECO:0000256" key="5">
    <source>
        <dbReference type="PIRNR" id="PIRNR026991"/>
    </source>
</evidence>
<dbReference type="OMA" id="ECYGDEY"/>
<evidence type="ECO:0000313" key="9">
    <source>
        <dbReference type="EMBL" id="EPX74471.1"/>
    </source>
</evidence>
<dbReference type="GO" id="GO:0000709">
    <property type="term" value="P:meiotic joint molecule formation"/>
    <property type="evidence" value="ECO:0007669"/>
    <property type="project" value="EnsemblFungi"/>
</dbReference>
<evidence type="ECO:0000313" key="10">
    <source>
        <dbReference type="Proteomes" id="UP000016088"/>
    </source>
</evidence>
<dbReference type="InterPro" id="IPR005647">
    <property type="entry name" value="Mnd1"/>
</dbReference>
<evidence type="ECO:0000256" key="1">
    <source>
        <dbReference type="ARBA" id="ARBA00004123"/>
    </source>
</evidence>
<dbReference type="GO" id="GO:0120230">
    <property type="term" value="F:recombinase activator activity"/>
    <property type="evidence" value="ECO:0007669"/>
    <property type="project" value="EnsemblFungi"/>
</dbReference>
<comment type="subcellular location">
    <subcellularLocation>
        <location evidence="1 5">Nucleus</location>
    </subcellularLocation>
</comment>
<dbReference type="GO" id="GO:0120231">
    <property type="term" value="C:DNA recombinase auxiliary factor complex"/>
    <property type="evidence" value="ECO:0007669"/>
    <property type="project" value="EnsemblFungi"/>
</dbReference>
<dbReference type="GO" id="GO:0005634">
    <property type="term" value="C:nucleus"/>
    <property type="evidence" value="ECO:0007669"/>
    <property type="project" value="UniProtKB-SubCell"/>
</dbReference>
<dbReference type="GeneID" id="25030933"/>
<evidence type="ECO:0000259" key="7">
    <source>
        <dbReference type="Pfam" id="PF03962"/>
    </source>
</evidence>
<dbReference type="eggNOG" id="KOG3433">
    <property type="taxonomic scope" value="Eukaryota"/>
</dbReference>
<dbReference type="GO" id="GO:0010774">
    <property type="term" value="P:meiotic strand invasion involved in reciprocal meiotic recombination"/>
    <property type="evidence" value="ECO:0007669"/>
    <property type="project" value="EnsemblFungi"/>
</dbReference>
<dbReference type="VEuPathDB" id="FungiDB:SOCG_01955"/>
<comment type="function">
    <text evidence="5">Required for proper homologous chromosome pairing and efficient cross-over and intragenic recombination during meiosis.</text>
</comment>
<protein>
    <submittedName>
        <fullName evidence="9">Meiosis specific coiled-coil protein Mcp7</fullName>
    </submittedName>
</protein>
<evidence type="ECO:0000256" key="3">
    <source>
        <dbReference type="ARBA" id="ARBA00023054"/>
    </source>
</evidence>
<feature type="coiled-coil region" evidence="6">
    <location>
        <begin position="77"/>
        <end position="149"/>
    </location>
</feature>